<dbReference type="FunFam" id="3.30.160.60:FF:000761">
    <property type="entry name" value="Zinc finger protein 449"/>
    <property type="match status" value="1"/>
</dbReference>
<dbReference type="InterPro" id="IPR013087">
    <property type="entry name" value="Znf_C2H2_type"/>
</dbReference>
<dbReference type="RefSeq" id="XP_055872759.1">
    <property type="nucleotide sequence ID" value="XM_056016784.1"/>
</dbReference>
<dbReference type="PROSITE" id="PS00028">
    <property type="entry name" value="ZINC_FINGER_C2H2_1"/>
    <property type="match status" value="13"/>
</dbReference>
<dbReference type="FunFam" id="3.30.160.60:FF:000710">
    <property type="entry name" value="Zinc finger protein 768"/>
    <property type="match status" value="1"/>
</dbReference>
<evidence type="ECO:0000313" key="12">
    <source>
        <dbReference type="RefSeq" id="XP_055872759.1"/>
    </source>
</evidence>
<keyword evidence="5" id="KW-0862">Zinc</keyword>
<feature type="domain" description="C2H2-type" evidence="10">
    <location>
        <begin position="467"/>
        <end position="494"/>
    </location>
</feature>
<keyword evidence="2" id="KW-0479">Metal-binding</keyword>
<evidence type="ECO:0000256" key="2">
    <source>
        <dbReference type="ARBA" id="ARBA00022723"/>
    </source>
</evidence>
<protein>
    <submittedName>
        <fullName evidence="12">Zinc finger protein 708-like isoform X1</fullName>
    </submittedName>
</protein>
<evidence type="ECO:0000256" key="9">
    <source>
        <dbReference type="PROSITE-ProRule" id="PRU00042"/>
    </source>
</evidence>
<dbReference type="PANTHER" id="PTHR23234">
    <property type="entry name" value="ZNF44 PROTEIN"/>
    <property type="match status" value="1"/>
</dbReference>
<keyword evidence="8" id="KW-0539">Nucleus</keyword>
<evidence type="ECO:0000256" key="5">
    <source>
        <dbReference type="ARBA" id="ARBA00022833"/>
    </source>
</evidence>
<feature type="domain" description="C2H2-type" evidence="10">
    <location>
        <begin position="382"/>
        <end position="410"/>
    </location>
</feature>
<reference evidence="12" key="1">
    <citation type="submission" date="2025-08" db="UniProtKB">
        <authorList>
            <consortium name="RefSeq"/>
        </authorList>
    </citation>
    <scope>IDENTIFICATION</scope>
</reference>
<proteinExistence type="inferred from homology"/>
<feature type="domain" description="C2H2-type" evidence="10">
    <location>
        <begin position="311"/>
        <end position="338"/>
    </location>
</feature>
<keyword evidence="6" id="KW-0805">Transcription regulation</keyword>
<evidence type="ECO:0000259" key="10">
    <source>
        <dbReference type="PROSITE" id="PS50157"/>
    </source>
</evidence>
<dbReference type="SMART" id="SM00355">
    <property type="entry name" value="ZnF_C2H2"/>
    <property type="match status" value="13"/>
</dbReference>
<evidence type="ECO:0000256" key="7">
    <source>
        <dbReference type="ARBA" id="ARBA00023163"/>
    </source>
</evidence>
<dbReference type="InterPro" id="IPR036236">
    <property type="entry name" value="Znf_C2H2_sf"/>
</dbReference>
<feature type="domain" description="C2H2-type" evidence="10">
    <location>
        <begin position="198"/>
        <end position="225"/>
    </location>
</feature>
<dbReference type="Pfam" id="PF00096">
    <property type="entry name" value="zf-C2H2"/>
    <property type="match status" value="4"/>
</dbReference>
<dbReference type="Proteomes" id="UP001165740">
    <property type="component" value="Chromosome 18"/>
</dbReference>
<evidence type="ECO:0000256" key="4">
    <source>
        <dbReference type="ARBA" id="ARBA00022771"/>
    </source>
</evidence>
<organism evidence="11 12">
    <name type="scientific">Biomphalaria glabrata</name>
    <name type="common">Bloodfluke planorb</name>
    <name type="synonym">Freshwater snail</name>
    <dbReference type="NCBI Taxonomy" id="6526"/>
    <lineage>
        <taxon>Eukaryota</taxon>
        <taxon>Metazoa</taxon>
        <taxon>Spiralia</taxon>
        <taxon>Lophotrochozoa</taxon>
        <taxon>Mollusca</taxon>
        <taxon>Gastropoda</taxon>
        <taxon>Heterobranchia</taxon>
        <taxon>Euthyneura</taxon>
        <taxon>Panpulmonata</taxon>
        <taxon>Hygrophila</taxon>
        <taxon>Lymnaeoidea</taxon>
        <taxon>Planorbidae</taxon>
        <taxon>Biomphalaria</taxon>
    </lineage>
</organism>
<dbReference type="FunFam" id="3.30.160.60:FF:000446">
    <property type="entry name" value="Zinc finger protein"/>
    <property type="match status" value="3"/>
</dbReference>
<feature type="domain" description="C2H2-type" evidence="10">
    <location>
        <begin position="579"/>
        <end position="606"/>
    </location>
</feature>
<feature type="domain" description="C2H2-type" evidence="10">
    <location>
        <begin position="607"/>
        <end position="631"/>
    </location>
</feature>
<dbReference type="AlphaFoldDB" id="A0A9W2ZCJ0"/>
<keyword evidence="11" id="KW-1185">Reference proteome</keyword>
<dbReference type="PROSITE" id="PS50157">
    <property type="entry name" value="ZINC_FINGER_C2H2_2"/>
    <property type="match status" value="13"/>
</dbReference>
<dbReference type="GeneID" id="106051741"/>
<evidence type="ECO:0000256" key="6">
    <source>
        <dbReference type="ARBA" id="ARBA00023015"/>
    </source>
</evidence>
<evidence type="ECO:0000256" key="8">
    <source>
        <dbReference type="ARBA" id="ARBA00023242"/>
    </source>
</evidence>
<keyword evidence="4 9" id="KW-0863">Zinc-finger</keyword>
<name>A0A9W2ZCJ0_BIOGL</name>
<feature type="domain" description="C2H2-type" evidence="10">
    <location>
        <begin position="495"/>
        <end position="522"/>
    </location>
</feature>
<feature type="domain" description="C2H2-type" evidence="10">
    <location>
        <begin position="226"/>
        <end position="253"/>
    </location>
</feature>
<evidence type="ECO:0000256" key="1">
    <source>
        <dbReference type="ARBA" id="ARBA00006991"/>
    </source>
</evidence>
<feature type="domain" description="C2H2-type" evidence="10">
    <location>
        <begin position="551"/>
        <end position="578"/>
    </location>
</feature>
<feature type="domain" description="C2H2-type" evidence="10">
    <location>
        <begin position="523"/>
        <end position="550"/>
    </location>
</feature>
<sequence>MAHEAPCPSYYNYGLCNCNLLSYHLIMEVNSGVKVNHSSKECHKSNLEADHKDLRVPIRSSQRFKSKKEKSSRTANEINDALNKSSDYVDFSNKVKQGMAELMFYGEEDVLTKTPLDSETEIKLEDSNFMVAEKADSYNLVKDRLMNSHLTHGSIGKRKSKKKVKKLLMLNVTKKNRGKYKTKEKKQKKLIVLKKMSSRCCLCNKLFAESKNLKEHLYIHIGMKPFNCEVCSMSFSHSGSYRRHKLRHTGLKPHQCYICLKFFTRATHIKRHIKTVHAAIANQIASGSADGLADGMIGADFKCEPNLSYDFECVKCGKLFLTHDQLQTHVAVHGKSSNKRSVPLLTVVEPILDTGTKVNLKEGENSVVNVTNSFTKSMMGIFRCSLCDSCFSNKVSLKRHRDSVHRSNRSKMCEICCKFISAKSRMKRHMLTHTGIKDHKCEICGKLFSRSCEVKRHMSTHTKEKPHKCELCSKEFSCPTSLKNHMRFHTEESPYRCDICSELFTSSQSLMKHNVIHTGKMLFECTICGKFLSCKKNLRKHQFIHTGQKPFSCDVCQKSFSFRTHLRKHKIIHTDVRPYHCYRCNKTFQYSYSAKKHELLHLREKPYKCEKCPDTFPKLDMLERHLSIHSF</sequence>
<evidence type="ECO:0000256" key="3">
    <source>
        <dbReference type="ARBA" id="ARBA00022737"/>
    </source>
</evidence>
<dbReference type="PANTHER" id="PTHR23234:SF10">
    <property type="entry name" value="RIKEN CDNA 6720489N17 GENE-RELATED"/>
    <property type="match status" value="1"/>
</dbReference>
<keyword evidence="7" id="KW-0804">Transcription</keyword>
<evidence type="ECO:0000313" key="11">
    <source>
        <dbReference type="Proteomes" id="UP001165740"/>
    </source>
</evidence>
<dbReference type="SUPFAM" id="SSF57667">
    <property type="entry name" value="beta-beta-alpha zinc fingers"/>
    <property type="match status" value="7"/>
</dbReference>
<gene>
    <name evidence="12" type="primary">LOC106051741</name>
</gene>
<dbReference type="GO" id="GO:0008270">
    <property type="term" value="F:zinc ion binding"/>
    <property type="evidence" value="ECO:0007669"/>
    <property type="project" value="UniProtKB-KW"/>
</dbReference>
<feature type="domain" description="C2H2-type" evidence="10">
    <location>
        <begin position="411"/>
        <end position="438"/>
    </location>
</feature>
<dbReference type="InterPro" id="IPR050758">
    <property type="entry name" value="Znf_C2H2-type"/>
</dbReference>
<feature type="domain" description="C2H2-type" evidence="10">
    <location>
        <begin position="439"/>
        <end position="466"/>
    </location>
</feature>
<comment type="similarity">
    <text evidence="1">Belongs to the krueppel C2H2-type zinc-finger protein family.</text>
</comment>
<dbReference type="Gene3D" id="3.30.160.60">
    <property type="entry name" value="Classic Zinc Finger"/>
    <property type="match status" value="11"/>
</dbReference>
<feature type="domain" description="C2H2-type" evidence="10">
    <location>
        <begin position="254"/>
        <end position="278"/>
    </location>
</feature>
<keyword evidence="3" id="KW-0677">Repeat</keyword>
<accession>A0A9W2ZCJ0</accession>
<dbReference type="OrthoDB" id="6219989at2759"/>